<dbReference type="EMBL" id="BAFK01000035">
    <property type="protein sequence ID" value="GAB60636.1"/>
    <property type="molecule type" value="Genomic_DNA"/>
</dbReference>
<keyword evidence="2" id="KW-0479">Metal-binding</keyword>
<keyword evidence="6" id="KW-1133">Transmembrane helix</keyword>
<keyword evidence="6" id="KW-0472">Membrane</keyword>
<dbReference type="Pfam" id="PF00413">
    <property type="entry name" value="Peptidase_M10"/>
    <property type="match status" value="1"/>
</dbReference>
<dbReference type="InterPro" id="IPR021190">
    <property type="entry name" value="Pept_M10A"/>
</dbReference>
<dbReference type="Proteomes" id="UP000004374">
    <property type="component" value="Unassembled WGS sequence"/>
</dbReference>
<dbReference type="GO" id="GO:0004222">
    <property type="term" value="F:metalloendopeptidase activity"/>
    <property type="evidence" value="ECO:0007669"/>
    <property type="project" value="InterPro"/>
</dbReference>
<organism evidence="8 9">
    <name type="scientific">Rheinheimera nanhaiensis E407-8</name>
    <dbReference type="NCBI Taxonomy" id="562729"/>
    <lineage>
        <taxon>Bacteria</taxon>
        <taxon>Pseudomonadati</taxon>
        <taxon>Pseudomonadota</taxon>
        <taxon>Gammaproteobacteria</taxon>
        <taxon>Chromatiales</taxon>
        <taxon>Chromatiaceae</taxon>
        <taxon>Rheinheimera</taxon>
    </lineage>
</organism>
<feature type="coiled-coil region" evidence="5">
    <location>
        <begin position="161"/>
        <end position="238"/>
    </location>
</feature>
<evidence type="ECO:0000256" key="4">
    <source>
        <dbReference type="ARBA" id="ARBA00022833"/>
    </source>
</evidence>
<keyword evidence="3" id="KW-0378">Hydrolase</keyword>
<keyword evidence="1" id="KW-0645">Protease</keyword>
<gene>
    <name evidence="8" type="ORF">RNAN_3662</name>
</gene>
<dbReference type="SUPFAM" id="SSF55486">
    <property type="entry name" value="Metalloproteases ('zincins'), catalytic domain"/>
    <property type="match status" value="1"/>
</dbReference>
<keyword evidence="5" id="KW-0175">Coiled coil</keyword>
<protein>
    <recommendedName>
        <fullName evidence="7">Peptidase M10 metallopeptidase domain-containing protein</fullName>
    </recommendedName>
</protein>
<evidence type="ECO:0000256" key="1">
    <source>
        <dbReference type="ARBA" id="ARBA00022670"/>
    </source>
</evidence>
<dbReference type="InterPro" id="IPR024079">
    <property type="entry name" value="MetalloPept_cat_dom_sf"/>
</dbReference>
<dbReference type="Gene3D" id="3.40.390.10">
    <property type="entry name" value="Collagenase (Catalytic Domain)"/>
    <property type="match status" value="1"/>
</dbReference>
<dbReference type="PRINTS" id="PR00138">
    <property type="entry name" value="MATRIXIN"/>
</dbReference>
<name>I1E2V8_9GAMM</name>
<dbReference type="AlphaFoldDB" id="I1E2V8"/>
<dbReference type="InterPro" id="IPR001818">
    <property type="entry name" value="Pept_M10_metallopeptidase"/>
</dbReference>
<keyword evidence="4" id="KW-0862">Zinc</keyword>
<accession>I1E2V8</accession>
<reference evidence="8 9" key="1">
    <citation type="journal article" date="2012" name="J. Bacteriol.">
        <title>Genome Sequence of the Protease-Producing Bacterium Rheinheimera nanhaiensis E407-8T, Isolated from Deep-Sea Sediment of the South China Sea.</title>
        <authorList>
            <person name="Zhang X.-Y."/>
            <person name="Zhang Y.-J."/>
            <person name="Qin Q.-L."/>
            <person name="Xie B.-B."/>
            <person name="Chen X.-L."/>
            <person name="Zhou B.-C."/>
            <person name="Zhang Y.-Z."/>
        </authorList>
    </citation>
    <scope>NUCLEOTIDE SEQUENCE [LARGE SCALE GENOMIC DNA]</scope>
    <source>
        <strain evidence="8 9">E407-8</strain>
    </source>
</reference>
<feature type="domain" description="Peptidase M10 metallopeptidase" evidence="7">
    <location>
        <begin position="191"/>
        <end position="333"/>
    </location>
</feature>
<dbReference type="GO" id="GO:0031012">
    <property type="term" value="C:extracellular matrix"/>
    <property type="evidence" value="ECO:0007669"/>
    <property type="project" value="InterPro"/>
</dbReference>
<evidence type="ECO:0000256" key="6">
    <source>
        <dbReference type="SAM" id="Phobius"/>
    </source>
</evidence>
<comment type="caution">
    <text evidence="8">The sequence shown here is derived from an EMBL/GenBank/DDBJ whole genome shotgun (WGS) entry which is preliminary data.</text>
</comment>
<keyword evidence="9" id="KW-1185">Reference proteome</keyword>
<evidence type="ECO:0000256" key="2">
    <source>
        <dbReference type="ARBA" id="ARBA00022723"/>
    </source>
</evidence>
<feature type="transmembrane region" description="Helical" evidence="6">
    <location>
        <begin position="32"/>
        <end position="50"/>
    </location>
</feature>
<evidence type="ECO:0000313" key="9">
    <source>
        <dbReference type="Proteomes" id="UP000004374"/>
    </source>
</evidence>
<keyword evidence="6" id="KW-0812">Transmembrane</keyword>
<dbReference type="GO" id="GO:0006508">
    <property type="term" value="P:proteolysis"/>
    <property type="evidence" value="ECO:0007669"/>
    <property type="project" value="UniProtKB-KW"/>
</dbReference>
<sequence>MLHINVRHTKRSNETLSRFVTTLCSAEADMRFFLRALCYTLLLFVAYQWLLPLLSKDKPAAQLLQHYADKALQQYLCQTPVLWRIGKLDPAFNLTLEQAEQAAHNATSQWNKALGKELFRYDSLDGFAIDFVFDARQQQLLEQARLTRNLARYDATIDQRLQHLQQQAASLQARQQQFDQANQQFAADAAAFEQQVRQANSSERNRLLAQQQQLQQRQQQLQQQAGQLNDEQQRLVRQQQYLNDTVADRNALLPQQAQPIAAAEVGVMQITGRQRQMTIFAYTSAEALELTLLHEFGHALGLGHTAGPASVMYYALSAQQQRLNSEDIQALKQQCGF</sequence>
<proteinExistence type="predicted"/>
<evidence type="ECO:0000256" key="5">
    <source>
        <dbReference type="SAM" id="Coils"/>
    </source>
</evidence>
<dbReference type="STRING" id="562729.RNAN_3662"/>
<evidence type="ECO:0000313" key="8">
    <source>
        <dbReference type="EMBL" id="GAB60636.1"/>
    </source>
</evidence>
<evidence type="ECO:0000259" key="7">
    <source>
        <dbReference type="Pfam" id="PF00413"/>
    </source>
</evidence>
<evidence type="ECO:0000256" key="3">
    <source>
        <dbReference type="ARBA" id="ARBA00022801"/>
    </source>
</evidence>
<dbReference type="GO" id="GO:0008270">
    <property type="term" value="F:zinc ion binding"/>
    <property type="evidence" value="ECO:0007669"/>
    <property type="project" value="InterPro"/>
</dbReference>